<keyword evidence="1" id="KW-1133">Transmembrane helix</keyword>
<proteinExistence type="predicted"/>
<dbReference type="RefSeq" id="WP_124092081.1">
    <property type="nucleotide sequence ID" value="NZ_CBCRYA010000017.1"/>
</dbReference>
<feature type="transmembrane region" description="Helical" evidence="1">
    <location>
        <begin position="377"/>
        <end position="396"/>
    </location>
</feature>
<feature type="transmembrane region" description="Helical" evidence="1">
    <location>
        <begin position="326"/>
        <end position="348"/>
    </location>
</feature>
<keyword evidence="1" id="KW-0812">Transmembrane</keyword>
<dbReference type="Pfam" id="PF20176">
    <property type="entry name" value="DUF6541"/>
    <property type="match status" value="1"/>
</dbReference>
<feature type="transmembrane region" description="Helical" evidence="1">
    <location>
        <begin position="241"/>
        <end position="262"/>
    </location>
</feature>
<feature type="transmembrane region" description="Helical" evidence="1">
    <location>
        <begin position="34"/>
        <end position="56"/>
    </location>
</feature>
<evidence type="ECO:0000313" key="2">
    <source>
        <dbReference type="EMBL" id="VDC28532.1"/>
    </source>
</evidence>
<name>A0A3P5X3A3_9MICC</name>
<reference evidence="2 3" key="1">
    <citation type="submission" date="2018-11" db="EMBL/GenBank/DDBJ databases">
        <authorList>
            <person name="Criscuolo A."/>
        </authorList>
    </citation>
    <scope>NUCLEOTIDE SEQUENCE [LARGE SCALE GENOMIC DNA]</scope>
    <source>
        <strain evidence="2">AT11b</strain>
    </source>
</reference>
<keyword evidence="1" id="KW-0472">Membrane</keyword>
<dbReference type="OrthoDB" id="3169698at2"/>
<dbReference type="InterPro" id="IPR046671">
    <property type="entry name" value="DUF6541"/>
</dbReference>
<organism evidence="2 3">
    <name type="scientific">Arthrobacter ulcerisalmonis</name>
    <dbReference type="NCBI Taxonomy" id="2483813"/>
    <lineage>
        <taxon>Bacteria</taxon>
        <taxon>Bacillati</taxon>
        <taxon>Actinomycetota</taxon>
        <taxon>Actinomycetes</taxon>
        <taxon>Micrococcales</taxon>
        <taxon>Micrococcaceae</taxon>
        <taxon>Arthrobacter</taxon>
    </lineage>
</organism>
<sequence>MWLPVFPQILLAAAFLLAPGLVVSLSLRYRSFDALALAPALSVGILVVSSTGAPFVGLGFGLLPVAVVTVLVAVVGFWIGWKKVATGPEEIGKRPTLWQRTTPFAAFVVACALITWRTLQAIGSPTAFSQTYDAVFHLNSVRFALDTGQASSLTLGAMTGGGFYPAGWNAVATYVATVTGTDVVTAVNITSVVLAAFFWPLSCLLLVRWVVGHDRLATLMAAIAAASLGAFPLLMMDFGVLYPNLLAISILPASIALAARLLKAAKPTPFHVLATCLALLLCLAGLVVSHPTTFMAWLVWTVPMVAFIVVKFSPGIWQARLADRRRFYAAATPVAIYAVVFLILWLFLRPPEEASFWGPYHTAPQAFGEALLVSPMGLAPAWMVAPLVFLGLWACFRTPKKHGWVAVGFTIFAGVFVVVSGFPISSIRNLLAGVWYNDSYRVAALLPVGAVLLVAVGVSWAGNQRHAASLLRRRADPSSGPAKVLTYARQPLARFAVTTLVVVAAISLGQQGGMKQEVAQASKQYSINADSPLVSTDELALMQRLEQTVPAGATLLGNPYTGAALSYALGDRKAAQLHILSYVSPELQEIYDRLGVVLTDPNVCTAVKDENAYYVLDFGTKEVHGGDHTPVGLENLDRNPGVELIDHQGEAKLYKITACPTS</sequence>
<accession>A0A3P5X3A3</accession>
<gene>
    <name evidence="2" type="ORF">PSET11_02157</name>
</gene>
<dbReference type="EMBL" id="UXAU01000029">
    <property type="protein sequence ID" value="VDC28532.1"/>
    <property type="molecule type" value="Genomic_DNA"/>
</dbReference>
<dbReference type="Proteomes" id="UP000280861">
    <property type="component" value="Unassembled WGS sequence"/>
</dbReference>
<protein>
    <submittedName>
        <fullName evidence="2">Uncharacterized protein</fullName>
    </submittedName>
</protein>
<evidence type="ECO:0000313" key="3">
    <source>
        <dbReference type="Proteomes" id="UP000280861"/>
    </source>
</evidence>
<evidence type="ECO:0000256" key="1">
    <source>
        <dbReference type="SAM" id="Phobius"/>
    </source>
</evidence>
<feature type="transmembrane region" description="Helical" evidence="1">
    <location>
        <begin position="183"/>
        <end position="207"/>
    </location>
</feature>
<dbReference type="AlphaFoldDB" id="A0A3P5X3A3"/>
<feature type="transmembrane region" description="Helical" evidence="1">
    <location>
        <begin position="62"/>
        <end position="81"/>
    </location>
</feature>
<feature type="transmembrane region" description="Helical" evidence="1">
    <location>
        <begin position="269"/>
        <end position="288"/>
    </location>
</feature>
<keyword evidence="3" id="KW-1185">Reference proteome</keyword>
<feature type="transmembrane region" description="Helical" evidence="1">
    <location>
        <begin position="102"/>
        <end position="119"/>
    </location>
</feature>
<feature type="transmembrane region" description="Helical" evidence="1">
    <location>
        <begin position="216"/>
        <end position="235"/>
    </location>
</feature>
<feature type="transmembrane region" description="Helical" evidence="1">
    <location>
        <begin position="294"/>
        <end position="314"/>
    </location>
</feature>
<feature type="transmembrane region" description="Helical" evidence="1">
    <location>
        <begin position="444"/>
        <end position="463"/>
    </location>
</feature>
<feature type="transmembrane region" description="Helical" evidence="1">
    <location>
        <begin position="403"/>
        <end position="424"/>
    </location>
</feature>
<feature type="transmembrane region" description="Helical" evidence="1">
    <location>
        <begin position="6"/>
        <end position="27"/>
    </location>
</feature>